<dbReference type="PANTHER" id="PTHR24421">
    <property type="entry name" value="NITRATE/NITRITE SENSOR PROTEIN NARX-RELATED"/>
    <property type="match status" value="1"/>
</dbReference>
<dbReference type="SUPFAM" id="SSF55874">
    <property type="entry name" value="ATPase domain of HSP90 chaperone/DNA topoisomerase II/histidine kinase"/>
    <property type="match status" value="1"/>
</dbReference>
<keyword evidence="5" id="KW-0472">Membrane</keyword>
<protein>
    <submittedName>
        <fullName evidence="7">Histidine kinase</fullName>
    </submittedName>
</protein>
<organism evidence="7 8">
    <name type="scientific">Streptomyces tremellae</name>
    <dbReference type="NCBI Taxonomy" id="1124239"/>
    <lineage>
        <taxon>Bacteria</taxon>
        <taxon>Bacillati</taxon>
        <taxon>Actinomycetota</taxon>
        <taxon>Actinomycetes</taxon>
        <taxon>Kitasatosporales</taxon>
        <taxon>Streptomycetaceae</taxon>
        <taxon>Streptomyces</taxon>
    </lineage>
</organism>
<evidence type="ECO:0000313" key="8">
    <source>
        <dbReference type="Proteomes" id="UP001499884"/>
    </source>
</evidence>
<feature type="transmembrane region" description="Helical" evidence="5">
    <location>
        <begin position="211"/>
        <end position="232"/>
    </location>
</feature>
<proteinExistence type="predicted"/>
<dbReference type="InterPro" id="IPR036890">
    <property type="entry name" value="HATPase_C_sf"/>
</dbReference>
<feature type="compositionally biased region" description="Low complexity" evidence="4">
    <location>
        <begin position="20"/>
        <end position="33"/>
    </location>
</feature>
<gene>
    <name evidence="7" type="ORF">GCM10023082_58060</name>
</gene>
<dbReference type="SMART" id="SM00387">
    <property type="entry name" value="HATPase_c"/>
    <property type="match status" value="1"/>
</dbReference>
<evidence type="ECO:0000256" key="2">
    <source>
        <dbReference type="ARBA" id="ARBA00022777"/>
    </source>
</evidence>
<evidence type="ECO:0000256" key="3">
    <source>
        <dbReference type="ARBA" id="ARBA00023012"/>
    </source>
</evidence>
<keyword evidence="5" id="KW-0812">Transmembrane</keyword>
<evidence type="ECO:0000256" key="5">
    <source>
        <dbReference type="SAM" id="Phobius"/>
    </source>
</evidence>
<dbReference type="Pfam" id="PF02518">
    <property type="entry name" value="HATPase_c"/>
    <property type="match status" value="1"/>
</dbReference>
<feature type="compositionally biased region" description="Basic and acidic residues" evidence="4">
    <location>
        <begin position="1"/>
        <end position="19"/>
    </location>
</feature>
<accession>A0ABP7G3T7</accession>
<dbReference type="EMBL" id="BAABEP010000065">
    <property type="protein sequence ID" value="GAA3755114.1"/>
    <property type="molecule type" value="Genomic_DNA"/>
</dbReference>
<name>A0ABP7G3T7_9ACTN</name>
<evidence type="ECO:0000256" key="4">
    <source>
        <dbReference type="SAM" id="MobiDB-lite"/>
    </source>
</evidence>
<dbReference type="InterPro" id="IPR050482">
    <property type="entry name" value="Sensor_HK_TwoCompSys"/>
</dbReference>
<dbReference type="Gene3D" id="1.20.5.1930">
    <property type="match status" value="1"/>
</dbReference>
<keyword evidence="2 7" id="KW-0418">Kinase</keyword>
<dbReference type="Gene3D" id="3.30.565.10">
    <property type="entry name" value="Histidine kinase-like ATPase, C-terminal domain"/>
    <property type="match status" value="1"/>
</dbReference>
<evidence type="ECO:0000259" key="6">
    <source>
        <dbReference type="SMART" id="SM00387"/>
    </source>
</evidence>
<keyword evidence="8" id="KW-1185">Reference proteome</keyword>
<keyword evidence="5" id="KW-1133">Transmembrane helix</keyword>
<feature type="region of interest" description="Disordered" evidence="4">
    <location>
        <begin position="1"/>
        <end position="38"/>
    </location>
</feature>
<evidence type="ECO:0000313" key="7">
    <source>
        <dbReference type="EMBL" id="GAA3755114.1"/>
    </source>
</evidence>
<feature type="transmembrane region" description="Helical" evidence="5">
    <location>
        <begin position="136"/>
        <end position="157"/>
    </location>
</feature>
<dbReference type="InterPro" id="IPR011712">
    <property type="entry name" value="Sig_transdc_His_kin_sub3_dim/P"/>
</dbReference>
<sequence length="514" mass="53111">MRDAAHTDTRAASRDEEGARAGATAGAPPAAAVPGGGGPLPDRAAAAIRTALLRASTAAEAARAGLRRGTGSALRRGAGTALRRTVGAARARAPRHVPPLPLQVNALQALCRQVFGFRMAMIVLAAPFALRGTARGLPLVLTGGAVLVTFMVSYALVRDWERFGPVLLRHPPVLAADMLIGGLLLITASPDSTLAYVTLCTPLLAGLVYGWRGAAVFAVLQALLLAGAYAVTGGGARHGGFTPLLLTGLCVAAGAIGSSLRTFLLDLGEAGQALSEARSRLAAAGAVDEERARLAREMHDSVAKTLHGLALAADGLAASVDTADPDAVRRRAELVARSARRAAAESRALLSDLRRVRVARATDRIDLAAELAERARECEQRTGVRATFAQPAGARPAPPLPHPVGRQVLTIVAEAMENAVRHGGGSRVALTAGLTPEDVLRVSVHDDGRGLPPGTTLEGLRRTGHFGLVGMVERAAAIGARIRVGRGSAARGTEVRLELPLVRPVVGEEARTRG</sequence>
<dbReference type="GO" id="GO:0016301">
    <property type="term" value="F:kinase activity"/>
    <property type="evidence" value="ECO:0007669"/>
    <property type="project" value="UniProtKB-KW"/>
</dbReference>
<feature type="transmembrane region" description="Helical" evidence="5">
    <location>
        <begin position="244"/>
        <end position="264"/>
    </location>
</feature>
<dbReference type="CDD" id="cd16917">
    <property type="entry name" value="HATPase_UhpB-NarQ-NarX-like"/>
    <property type="match status" value="1"/>
</dbReference>
<feature type="transmembrane region" description="Helical" evidence="5">
    <location>
        <begin position="110"/>
        <end position="130"/>
    </location>
</feature>
<comment type="caution">
    <text evidence="7">The sequence shown here is derived from an EMBL/GenBank/DDBJ whole genome shotgun (WGS) entry which is preliminary data.</text>
</comment>
<dbReference type="RefSeq" id="WP_345653896.1">
    <property type="nucleotide sequence ID" value="NZ_BAABEP010000065.1"/>
</dbReference>
<reference evidence="8" key="1">
    <citation type="journal article" date="2019" name="Int. J. Syst. Evol. Microbiol.">
        <title>The Global Catalogue of Microorganisms (GCM) 10K type strain sequencing project: providing services to taxonomists for standard genome sequencing and annotation.</title>
        <authorList>
            <consortium name="The Broad Institute Genomics Platform"/>
            <consortium name="The Broad Institute Genome Sequencing Center for Infectious Disease"/>
            <person name="Wu L."/>
            <person name="Ma J."/>
        </authorList>
    </citation>
    <scope>NUCLEOTIDE SEQUENCE [LARGE SCALE GENOMIC DNA]</scope>
    <source>
        <strain evidence="8">JCM 30846</strain>
    </source>
</reference>
<dbReference type="InterPro" id="IPR003594">
    <property type="entry name" value="HATPase_dom"/>
</dbReference>
<keyword evidence="3" id="KW-0902">Two-component regulatory system</keyword>
<dbReference type="Pfam" id="PF07730">
    <property type="entry name" value="HisKA_3"/>
    <property type="match status" value="1"/>
</dbReference>
<feature type="domain" description="Histidine kinase/HSP90-like ATPase" evidence="6">
    <location>
        <begin position="403"/>
        <end position="503"/>
    </location>
</feature>
<evidence type="ECO:0000256" key="1">
    <source>
        <dbReference type="ARBA" id="ARBA00022679"/>
    </source>
</evidence>
<dbReference type="Proteomes" id="UP001499884">
    <property type="component" value="Unassembled WGS sequence"/>
</dbReference>
<keyword evidence="1" id="KW-0808">Transferase</keyword>